<proteinExistence type="predicted"/>
<keyword evidence="3" id="KW-1185">Reference proteome</keyword>
<dbReference type="EMBL" id="JAUSVV010000020">
    <property type="protein sequence ID" value="MDQ0445094.1"/>
    <property type="molecule type" value="Genomic_DNA"/>
</dbReference>
<organism evidence="2 3">
    <name type="scientific">Methylobacterium persicinum</name>
    <dbReference type="NCBI Taxonomy" id="374426"/>
    <lineage>
        <taxon>Bacteria</taxon>
        <taxon>Pseudomonadati</taxon>
        <taxon>Pseudomonadota</taxon>
        <taxon>Alphaproteobacteria</taxon>
        <taxon>Hyphomicrobiales</taxon>
        <taxon>Methylobacteriaceae</taxon>
        <taxon>Methylobacterium</taxon>
    </lineage>
</organism>
<dbReference type="InterPro" id="IPR010319">
    <property type="entry name" value="Transglutaminase-like_Cys_pept"/>
</dbReference>
<accession>A0ABU0HUB3</accession>
<evidence type="ECO:0000256" key="1">
    <source>
        <dbReference type="SAM" id="MobiDB-lite"/>
    </source>
</evidence>
<evidence type="ECO:0000313" key="2">
    <source>
        <dbReference type="EMBL" id="MDQ0445094.1"/>
    </source>
</evidence>
<dbReference type="PANTHER" id="PTHR39327">
    <property type="match status" value="1"/>
</dbReference>
<dbReference type="Pfam" id="PF06035">
    <property type="entry name" value="Peptidase_C93"/>
    <property type="match status" value="1"/>
</dbReference>
<evidence type="ECO:0000313" key="3">
    <source>
        <dbReference type="Proteomes" id="UP001236369"/>
    </source>
</evidence>
<feature type="compositionally biased region" description="Basic and acidic residues" evidence="1">
    <location>
        <begin position="224"/>
        <end position="235"/>
    </location>
</feature>
<dbReference type="RefSeq" id="WP_370877620.1">
    <property type="nucleotide sequence ID" value="NZ_BPQX01000072.1"/>
</dbReference>
<reference evidence="2 3" key="1">
    <citation type="submission" date="2023-07" db="EMBL/GenBank/DDBJ databases">
        <title>Genomic Encyclopedia of Type Strains, Phase IV (KMG-IV): sequencing the most valuable type-strain genomes for metagenomic binning, comparative biology and taxonomic classification.</title>
        <authorList>
            <person name="Goeker M."/>
        </authorList>
    </citation>
    <scope>NUCLEOTIDE SEQUENCE [LARGE SCALE GENOMIC DNA]</scope>
    <source>
        <strain evidence="2 3">DSM 19562</strain>
    </source>
</reference>
<sequence>MGEGAVVPGFPFGGWTTGRWHGGALRDRGRQTASFAMVGLLLTLGSATTHAHRGRDLPDGVAAATGGEPTRSIAGWTDFCRRMPEECAVDPGEPRAIPLTLAVWRTLRSVNTRVNARIRPMTDLAHWGVTDRWDFPDDGFGDCEDYQLLKRRMLVERGLPRRALLMTVVIDEINEGHAVLTVRTDRGDFILDNKTDEIRPWKRVPYTFIKRAGQEGPAWVSLEETDKDRNRRPSMDAKVATAEP</sequence>
<dbReference type="Proteomes" id="UP001236369">
    <property type="component" value="Unassembled WGS sequence"/>
</dbReference>
<dbReference type="PANTHER" id="PTHR39327:SF1">
    <property type="entry name" value="BLR5470 PROTEIN"/>
    <property type="match status" value="1"/>
</dbReference>
<comment type="caution">
    <text evidence="2">The sequence shown here is derived from an EMBL/GenBank/DDBJ whole genome shotgun (WGS) entry which is preliminary data.</text>
</comment>
<feature type="region of interest" description="Disordered" evidence="1">
    <location>
        <begin position="219"/>
        <end position="244"/>
    </location>
</feature>
<name>A0ABU0HUB3_9HYPH</name>
<protein>
    <submittedName>
        <fullName evidence="2">Transglutaminase-like cysteine proteinase</fullName>
    </submittedName>
</protein>
<dbReference type="Gene3D" id="3.10.620.30">
    <property type="match status" value="1"/>
</dbReference>
<gene>
    <name evidence="2" type="ORF">QO016_004621</name>
</gene>